<protein>
    <submittedName>
        <fullName evidence="2">Uncharacterized protein</fullName>
    </submittedName>
</protein>
<gene>
    <name evidence="2" type="ORF">H5P30_14970</name>
</gene>
<accession>A0A7X1AZY6</accession>
<dbReference type="EMBL" id="JACHVA010000118">
    <property type="protein sequence ID" value="MBC2603083.1"/>
    <property type="molecule type" value="Genomic_DNA"/>
</dbReference>
<evidence type="ECO:0000313" key="3">
    <source>
        <dbReference type="Proteomes" id="UP000525652"/>
    </source>
</evidence>
<reference evidence="2 3" key="1">
    <citation type="submission" date="2020-07" db="EMBL/GenBank/DDBJ databases">
        <authorList>
            <person name="Feng X."/>
        </authorList>
    </citation>
    <scope>NUCLEOTIDE SEQUENCE [LARGE SCALE GENOMIC DNA]</scope>
    <source>
        <strain evidence="2 3">JCM14086</strain>
    </source>
</reference>
<dbReference type="AlphaFoldDB" id="A0A7X1AZY6"/>
<organism evidence="2 3">
    <name type="scientific">Puniceicoccus vermicola</name>
    <dbReference type="NCBI Taxonomy" id="388746"/>
    <lineage>
        <taxon>Bacteria</taxon>
        <taxon>Pseudomonadati</taxon>
        <taxon>Verrucomicrobiota</taxon>
        <taxon>Opitutia</taxon>
        <taxon>Puniceicoccales</taxon>
        <taxon>Puniceicoccaceae</taxon>
        <taxon>Puniceicoccus</taxon>
    </lineage>
</organism>
<evidence type="ECO:0000313" key="2">
    <source>
        <dbReference type="EMBL" id="MBC2603083.1"/>
    </source>
</evidence>
<dbReference type="RefSeq" id="WP_185693725.1">
    <property type="nucleotide sequence ID" value="NZ_JACHVA010000118.1"/>
</dbReference>
<proteinExistence type="predicted"/>
<keyword evidence="3" id="KW-1185">Reference proteome</keyword>
<keyword evidence="1" id="KW-0732">Signal</keyword>
<sequence length="67" mass="7266">MKATSRLIFLLFSAPLIASAGETAAGTVIEISGIGSFVVISSLFLSWKQMPEAARSSILQTLFFWKK</sequence>
<evidence type="ECO:0000256" key="1">
    <source>
        <dbReference type="SAM" id="SignalP"/>
    </source>
</evidence>
<name>A0A7X1AZY6_9BACT</name>
<feature type="signal peptide" evidence="1">
    <location>
        <begin position="1"/>
        <end position="20"/>
    </location>
</feature>
<comment type="caution">
    <text evidence="2">The sequence shown here is derived from an EMBL/GenBank/DDBJ whole genome shotgun (WGS) entry which is preliminary data.</text>
</comment>
<dbReference type="Proteomes" id="UP000525652">
    <property type="component" value="Unassembled WGS sequence"/>
</dbReference>
<feature type="chain" id="PRO_5031195273" evidence="1">
    <location>
        <begin position="21"/>
        <end position="67"/>
    </location>
</feature>